<evidence type="ECO:0000313" key="1">
    <source>
        <dbReference type="EMBL" id="MFC5996130.1"/>
    </source>
</evidence>
<accession>A0ABW1J6L2</accession>
<proteinExistence type="predicted"/>
<organism evidence="1 2">
    <name type="scientific">Pseudonocardia hispaniensis</name>
    <dbReference type="NCBI Taxonomy" id="904933"/>
    <lineage>
        <taxon>Bacteria</taxon>
        <taxon>Bacillati</taxon>
        <taxon>Actinomycetota</taxon>
        <taxon>Actinomycetes</taxon>
        <taxon>Pseudonocardiales</taxon>
        <taxon>Pseudonocardiaceae</taxon>
        <taxon>Pseudonocardia</taxon>
    </lineage>
</organism>
<dbReference type="NCBIfam" id="NF038356">
    <property type="entry name" value="actino_DLW39"/>
    <property type="match status" value="1"/>
</dbReference>
<reference evidence="2" key="1">
    <citation type="journal article" date="2019" name="Int. J. Syst. Evol. Microbiol.">
        <title>The Global Catalogue of Microorganisms (GCM) 10K type strain sequencing project: providing services to taxonomists for standard genome sequencing and annotation.</title>
        <authorList>
            <consortium name="The Broad Institute Genomics Platform"/>
            <consortium name="The Broad Institute Genome Sequencing Center for Infectious Disease"/>
            <person name="Wu L."/>
            <person name="Ma J."/>
        </authorList>
    </citation>
    <scope>NUCLEOTIDE SEQUENCE [LARGE SCALE GENOMIC DNA]</scope>
    <source>
        <strain evidence="2">CCM 8391</strain>
    </source>
</reference>
<name>A0ABW1J6L2_9PSEU</name>
<gene>
    <name evidence="1" type="ORF">ACFQE5_18145</name>
</gene>
<dbReference type="RefSeq" id="WP_379586618.1">
    <property type="nucleotide sequence ID" value="NZ_JBHSQW010000035.1"/>
</dbReference>
<evidence type="ECO:0000313" key="2">
    <source>
        <dbReference type="Proteomes" id="UP001596302"/>
    </source>
</evidence>
<keyword evidence="2" id="KW-1185">Reference proteome</keyword>
<sequence length="36" mass="4069">MKKLFALAAVAGVVFLLVTKLRGRQETDLWHEAISR</sequence>
<dbReference type="EMBL" id="JBHSQW010000035">
    <property type="protein sequence ID" value="MFC5996130.1"/>
    <property type="molecule type" value="Genomic_DNA"/>
</dbReference>
<comment type="caution">
    <text evidence="1">The sequence shown here is derived from an EMBL/GenBank/DDBJ whole genome shotgun (WGS) entry which is preliminary data.</text>
</comment>
<dbReference type="Proteomes" id="UP001596302">
    <property type="component" value="Unassembled WGS sequence"/>
</dbReference>
<protein>
    <submittedName>
        <fullName evidence="1">DLW-39 family protein</fullName>
    </submittedName>
</protein>
<dbReference type="InterPro" id="IPR047990">
    <property type="entry name" value="DLW39-like"/>
</dbReference>